<evidence type="ECO:0000313" key="2">
    <source>
        <dbReference type="EMBL" id="KAD4178163.1"/>
    </source>
</evidence>
<feature type="transmembrane region" description="Helical" evidence="1">
    <location>
        <begin position="122"/>
        <end position="142"/>
    </location>
</feature>
<dbReference type="InterPro" id="IPR008637">
    <property type="entry name" value="HR_lesion"/>
</dbReference>
<dbReference type="OrthoDB" id="529675at2759"/>
<protein>
    <recommendedName>
        <fullName evidence="4">HR-like lesion-inducer</fullName>
    </recommendedName>
</protein>
<dbReference type="Proteomes" id="UP000326396">
    <property type="component" value="Linkage Group LG4"/>
</dbReference>
<dbReference type="PANTHER" id="PTHR31474">
    <property type="entry name" value="HR-LIKE LESION-INDUCER"/>
    <property type="match status" value="1"/>
</dbReference>
<organism evidence="2 3">
    <name type="scientific">Mikania micrantha</name>
    <name type="common">bitter vine</name>
    <dbReference type="NCBI Taxonomy" id="192012"/>
    <lineage>
        <taxon>Eukaryota</taxon>
        <taxon>Viridiplantae</taxon>
        <taxon>Streptophyta</taxon>
        <taxon>Embryophyta</taxon>
        <taxon>Tracheophyta</taxon>
        <taxon>Spermatophyta</taxon>
        <taxon>Magnoliopsida</taxon>
        <taxon>eudicotyledons</taxon>
        <taxon>Gunneridae</taxon>
        <taxon>Pentapetalae</taxon>
        <taxon>asterids</taxon>
        <taxon>campanulids</taxon>
        <taxon>Asterales</taxon>
        <taxon>Asteraceae</taxon>
        <taxon>Asteroideae</taxon>
        <taxon>Heliantheae alliance</taxon>
        <taxon>Eupatorieae</taxon>
        <taxon>Mikania</taxon>
    </lineage>
</organism>
<sequence>MGFGSFLGRLLFASLFILSAWQMFNDFGDDGGPAAKELAPKIASIQRYLVSKIGDGVPEINVKHVVLASMVLKGVGGILFVFGSTTGAYLLMYNLLFMTPLLLDFYEYEMDDPEFHPHLADLVQNLAMLGAILFFIGMKNVIPRKSIKKKHQKTKTT</sequence>
<reference evidence="2 3" key="1">
    <citation type="submission" date="2019-05" db="EMBL/GenBank/DDBJ databases">
        <title>Mikania micrantha, genome provides insights into the molecular mechanism of rapid growth.</title>
        <authorList>
            <person name="Liu B."/>
        </authorList>
    </citation>
    <scope>NUCLEOTIDE SEQUENCE [LARGE SCALE GENOMIC DNA]</scope>
    <source>
        <strain evidence="2">NLD-2019</strain>
        <tissue evidence="2">Leaf</tissue>
    </source>
</reference>
<evidence type="ECO:0008006" key="4">
    <source>
        <dbReference type="Google" id="ProtNLM"/>
    </source>
</evidence>
<name>A0A5N6MUP6_9ASTR</name>
<comment type="caution">
    <text evidence="2">The sequence shown here is derived from an EMBL/GenBank/DDBJ whole genome shotgun (WGS) entry which is preliminary data.</text>
</comment>
<evidence type="ECO:0000313" key="3">
    <source>
        <dbReference type="Proteomes" id="UP000326396"/>
    </source>
</evidence>
<dbReference type="PANTHER" id="PTHR31474:SF20">
    <property type="entry name" value="HR-LIKE LESION-INDUCER"/>
    <property type="match status" value="1"/>
</dbReference>
<dbReference type="AlphaFoldDB" id="A0A5N6MUP6"/>
<feature type="transmembrane region" description="Helical" evidence="1">
    <location>
        <begin position="6"/>
        <end position="24"/>
    </location>
</feature>
<gene>
    <name evidence="2" type="ORF">E3N88_26754</name>
</gene>
<feature type="transmembrane region" description="Helical" evidence="1">
    <location>
        <begin position="78"/>
        <end position="102"/>
    </location>
</feature>
<accession>A0A5N6MUP6</accession>
<dbReference type="EMBL" id="SZYD01000014">
    <property type="protein sequence ID" value="KAD4178163.1"/>
    <property type="molecule type" value="Genomic_DNA"/>
</dbReference>
<dbReference type="Pfam" id="PF05514">
    <property type="entry name" value="HR_lesion"/>
    <property type="match status" value="1"/>
</dbReference>
<keyword evidence="1" id="KW-0472">Membrane</keyword>
<keyword evidence="3" id="KW-1185">Reference proteome</keyword>
<keyword evidence="1" id="KW-0812">Transmembrane</keyword>
<evidence type="ECO:0000256" key="1">
    <source>
        <dbReference type="SAM" id="Phobius"/>
    </source>
</evidence>
<keyword evidence="1" id="KW-1133">Transmembrane helix</keyword>
<proteinExistence type="predicted"/>